<dbReference type="Proteomes" id="UP001197247">
    <property type="component" value="Unassembled WGS sequence"/>
</dbReference>
<accession>A0ABS5TDZ0</accession>
<evidence type="ECO:0000259" key="1">
    <source>
        <dbReference type="Pfam" id="PF12697"/>
    </source>
</evidence>
<dbReference type="GO" id="GO:0016787">
    <property type="term" value="F:hydrolase activity"/>
    <property type="evidence" value="ECO:0007669"/>
    <property type="project" value="UniProtKB-KW"/>
</dbReference>
<evidence type="ECO:0000313" key="3">
    <source>
        <dbReference type="Proteomes" id="UP001197247"/>
    </source>
</evidence>
<dbReference type="PANTHER" id="PTHR43798">
    <property type="entry name" value="MONOACYLGLYCEROL LIPASE"/>
    <property type="match status" value="1"/>
</dbReference>
<dbReference type="InterPro" id="IPR029058">
    <property type="entry name" value="AB_hydrolase_fold"/>
</dbReference>
<dbReference type="RefSeq" id="WP_214155597.1">
    <property type="nucleotide sequence ID" value="NZ_JAHBAY010000004.1"/>
</dbReference>
<keyword evidence="2" id="KW-0378">Hydrolase</keyword>
<protein>
    <submittedName>
        <fullName evidence="2">Alpha/beta fold hydrolase</fullName>
    </submittedName>
</protein>
<dbReference type="Gene3D" id="3.40.50.1820">
    <property type="entry name" value="alpha/beta hydrolase"/>
    <property type="match status" value="1"/>
</dbReference>
<sequence>MSSRDLVVRDRPGAGPAVLALHGMSSTAEVWRDLESRLAGRRFVAPDLPGRGGSRDVPARPGMPGLADVVLDLAARSDWGDTVVAGHSMGAFLAPLVVRRLADTGHTVRGVLLLDGGPTPEASLATRPLVVRTLFTVATLQARGRLSFRAPRDAVNCLTLPTRLGLLAGLTMPVHLIAAAHGTGPDAAEFLTDAAVEAGRAVLPRMTWERLDTTHEGLLTHPAVAEAVRRLS</sequence>
<gene>
    <name evidence="2" type="ORF">KIH74_10190</name>
</gene>
<proteinExistence type="predicted"/>
<dbReference type="SUPFAM" id="SSF53474">
    <property type="entry name" value="alpha/beta-Hydrolases"/>
    <property type="match status" value="1"/>
</dbReference>
<dbReference type="InterPro" id="IPR000073">
    <property type="entry name" value="AB_hydrolase_1"/>
</dbReference>
<dbReference type="InterPro" id="IPR050266">
    <property type="entry name" value="AB_hydrolase_sf"/>
</dbReference>
<feature type="domain" description="AB hydrolase-1" evidence="1">
    <location>
        <begin position="18"/>
        <end position="215"/>
    </location>
</feature>
<evidence type="ECO:0000313" key="2">
    <source>
        <dbReference type="EMBL" id="MBT0769291.1"/>
    </source>
</evidence>
<dbReference type="Pfam" id="PF12697">
    <property type="entry name" value="Abhydrolase_6"/>
    <property type="match status" value="1"/>
</dbReference>
<keyword evidence="3" id="KW-1185">Reference proteome</keyword>
<reference evidence="2 3" key="1">
    <citation type="submission" date="2021-05" db="EMBL/GenBank/DDBJ databases">
        <title>Kineosporia and Streptomyces sp. nov. two new marine actinobacteria isolated from Coral.</title>
        <authorList>
            <person name="Buangrab K."/>
            <person name="Sutthacheep M."/>
            <person name="Yeemin T."/>
            <person name="Harunari E."/>
            <person name="Igarashi Y."/>
            <person name="Kanchanasin P."/>
            <person name="Tanasupawat S."/>
            <person name="Phongsopitanun W."/>
        </authorList>
    </citation>
    <scope>NUCLEOTIDE SEQUENCE [LARGE SCALE GENOMIC DNA]</scope>
    <source>
        <strain evidence="2 3">J2-2</strain>
    </source>
</reference>
<name>A0ABS5TDZ0_9ACTN</name>
<comment type="caution">
    <text evidence="2">The sequence shown here is derived from an EMBL/GenBank/DDBJ whole genome shotgun (WGS) entry which is preliminary data.</text>
</comment>
<organism evidence="2 3">
    <name type="scientific">Kineosporia corallincola</name>
    <dbReference type="NCBI Taxonomy" id="2835133"/>
    <lineage>
        <taxon>Bacteria</taxon>
        <taxon>Bacillati</taxon>
        <taxon>Actinomycetota</taxon>
        <taxon>Actinomycetes</taxon>
        <taxon>Kineosporiales</taxon>
        <taxon>Kineosporiaceae</taxon>
        <taxon>Kineosporia</taxon>
    </lineage>
</organism>
<dbReference type="EMBL" id="JAHBAY010000004">
    <property type="protein sequence ID" value="MBT0769291.1"/>
    <property type="molecule type" value="Genomic_DNA"/>
</dbReference>